<name>A0A2T0KJ76_9ACTN</name>
<accession>A0A2T0KJ76</accession>
<protein>
    <submittedName>
        <fullName evidence="2">Uncharacterized protein</fullName>
    </submittedName>
</protein>
<dbReference type="Proteomes" id="UP000239415">
    <property type="component" value="Unassembled WGS sequence"/>
</dbReference>
<evidence type="ECO:0000313" key="2">
    <source>
        <dbReference type="EMBL" id="PRX23564.1"/>
    </source>
</evidence>
<dbReference type="EMBL" id="PVMZ01000003">
    <property type="protein sequence ID" value="PRX23564.1"/>
    <property type="molecule type" value="Genomic_DNA"/>
</dbReference>
<evidence type="ECO:0000256" key="1">
    <source>
        <dbReference type="SAM" id="MobiDB-lite"/>
    </source>
</evidence>
<proteinExistence type="predicted"/>
<organism evidence="2 3">
    <name type="scientific">Actinoplanes italicus</name>
    <dbReference type="NCBI Taxonomy" id="113567"/>
    <lineage>
        <taxon>Bacteria</taxon>
        <taxon>Bacillati</taxon>
        <taxon>Actinomycetota</taxon>
        <taxon>Actinomycetes</taxon>
        <taxon>Micromonosporales</taxon>
        <taxon>Micromonosporaceae</taxon>
        <taxon>Actinoplanes</taxon>
    </lineage>
</organism>
<gene>
    <name evidence="2" type="ORF">CLV67_103313</name>
</gene>
<comment type="caution">
    <text evidence="2">The sequence shown here is derived from an EMBL/GenBank/DDBJ whole genome shotgun (WGS) entry which is preliminary data.</text>
</comment>
<sequence>MNVDTSPFGPEKCRNPPSDRMTVPLAAAIASLALAAMLSAPHRIAHAHPCAIVGADALSGGSVVSLAVQGVPSFSTIKALRNINCSDEHEPFFPVAAVRLRDGPSNGLPGQLACHRLEWAIEWRASVGRSCGLRQRGWLRRSRLRRQAAAVSEPPPPGFGATTGRGAGAAHTPVAEPSKAPGGPPVPQIRSAGCRLHLRGSQLLFLLVLALGRGRGDHWSPPSGRCCS</sequence>
<evidence type="ECO:0000313" key="3">
    <source>
        <dbReference type="Proteomes" id="UP000239415"/>
    </source>
</evidence>
<keyword evidence="3" id="KW-1185">Reference proteome</keyword>
<reference evidence="2 3" key="1">
    <citation type="submission" date="2018-03" db="EMBL/GenBank/DDBJ databases">
        <title>Genomic Encyclopedia of Archaeal and Bacterial Type Strains, Phase II (KMG-II): from individual species to whole genera.</title>
        <authorList>
            <person name="Goeker M."/>
        </authorList>
    </citation>
    <scope>NUCLEOTIDE SEQUENCE [LARGE SCALE GENOMIC DNA]</scope>
    <source>
        <strain evidence="2 3">DSM 43146</strain>
    </source>
</reference>
<dbReference type="AlphaFoldDB" id="A0A2T0KJ76"/>
<feature type="region of interest" description="Disordered" evidence="1">
    <location>
        <begin position="147"/>
        <end position="188"/>
    </location>
</feature>